<name>A0A1J1DYC8_9BACT</name>
<dbReference type="InterPro" id="IPR050251">
    <property type="entry name" value="HpcH-HpaI_aldolase"/>
</dbReference>
<keyword evidence="6" id="KW-1185">Reference proteome</keyword>
<comment type="similarity">
    <text evidence="1">Belongs to the HpcH/HpaI aldolase family.</text>
</comment>
<dbReference type="InterPro" id="IPR005000">
    <property type="entry name" value="Aldolase/citrate-lyase_domain"/>
</dbReference>
<dbReference type="Gene3D" id="3.20.20.60">
    <property type="entry name" value="Phosphoenolpyruvate-binding domains"/>
    <property type="match status" value="1"/>
</dbReference>
<dbReference type="EMBL" id="AP017368">
    <property type="protein sequence ID" value="BAV92102.1"/>
    <property type="molecule type" value="Genomic_DNA"/>
</dbReference>
<evidence type="ECO:0000256" key="3">
    <source>
        <dbReference type="ARBA" id="ARBA00023239"/>
    </source>
</evidence>
<gene>
    <name evidence="5" type="primary">garL</name>
    <name evidence="5" type="ORF">RSDT_0590</name>
</gene>
<keyword evidence="2" id="KW-0479">Metal-binding</keyword>
<protein>
    <submittedName>
        <fullName evidence="5">Putative 2-dehydro-3-deoxyglucarate aldolase</fullName>
    </submittedName>
</protein>
<dbReference type="PANTHER" id="PTHR30502">
    <property type="entry name" value="2-KETO-3-DEOXY-L-RHAMNONATE ALDOLASE"/>
    <property type="match status" value="1"/>
</dbReference>
<dbReference type="PANTHER" id="PTHR30502:SF0">
    <property type="entry name" value="PHOSPHOENOLPYRUVATE CARBOXYLASE FAMILY PROTEIN"/>
    <property type="match status" value="1"/>
</dbReference>
<dbReference type="GO" id="GO:0046872">
    <property type="term" value="F:metal ion binding"/>
    <property type="evidence" value="ECO:0007669"/>
    <property type="project" value="UniProtKB-KW"/>
</dbReference>
<evidence type="ECO:0000256" key="1">
    <source>
        <dbReference type="ARBA" id="ARBA00005568"/>
    </source>
</evidence>
<keyword evidence="3" id="KW-0456">Lyase</keyword>
<sequence length="263" mass="29018">MNIHDIRALLAADTPTVGTWLQLPSADVAELMARAGYDWVAVDMEHGSFSRGSLPDIFRAIECGGAVPFVRLPQAGRTAVKNALEAGAQGLIFPMIESRAQLDQAVGWATYPGQDNWRKLGETVQEYRGVGFCRANVFGRHFDGYMNDRAPEIFLVAQIEHIRAMEQLDAILTHPRLDAVMVGPYDLSGSMGLTGRFDHPDFQTAMTRIHEACKRHKTNMGLHIVQPDPKELARQTAAGVRFISYGIDGVFLWQAAERPQSGA</sequence>
<feature type="domain" description="HpcH/HpaI aldolase/citrate lyase" evidence="4">
    <location>
        <begin position="18"/>
        <end position="252"/>
    </location>
</feature>
<dbReference type="GO" id="GO:0005737">
    <property type="term" value="C:cytoplasm"/>
    <property type="evidence" value="ECO:0007669"/>
    <property type="project" value="TreeGrafter"/>
</dbReference>
<evidence type="ECO:0000313" key="6">
    <source>
        <dbReference type="Proteomes" id="UP000242645"/>
    </source>
</evidence>
<dbReference type="InterPro" id="IPR015813">
    <property type="entry name" value="Pyrv/PenolPyrv_kinase-like_dom"/>
</dbReference>
<accession>A0A1J1DYC8</accession>
<proteinExistence type="inferred from homology"/>
<dbReference type="KEGG" id="dtr:RSDT_0590"/>
<dbReference type="AlphaFoldDB" id="A0A1J1DYC8"/>
<evidence type="ECO:0000313" key="5">
    <source>
        <dbReference type="EMBL" id="BAV92102.1"/>
    </source>
</evidence>
<reference evidence="5 6" key="1">
    <citation type="journal article" date="2017" name="ISME J.">
        <title>Genome of 'Ca. Desulfovibrio trichonymphae', an H2-oxidizing bacterium in a tripartite symbiotic system within a protist cell in the termite gut.</title>
        <authorList>
            <person name="Kuwahara H."/>
            <person name="Yuki M."/>
            <person name="Izawa K."/>
            <person name="Ohkuma M."/>
            <person name="Hongoh Y."/>
        </authorList>
    </citation>
    <scope>NUCLEOTIDE SEQUENCE [LARGE SCALE GENOMIC DNA]</scope>
    <source>
        <strain evidence="5 6">Rs-N31</strain>
    </source>
</reference>
<dbReference type="OrthoDB" id="9802624at2"/>
<evidence type="ECO:0000259" key="4">
    <source>
        <dbReference type="Pfam" id="PF03328"/>
    </source>
</evidence>
<dbReference type="Pfam" id="PF03328">
    <property type="entry name" value="HpcH_HpaI"/>
    <property type="match status" value="1"/>
</dbReference>
<dbReference type="GO" id="GO:0016832">
    <property type="term" value="F:aldehyde-lyase activity"/>
    <property type="evidence" value="ECO:0007669"/>
    <property type="project" value="TreeGrafter"/>
</dbReference>
<dbReference type="RefSeq" id="WP_096399619.1">
    <property type="nucleotide sequence ID" value="NZ_AP017368.1"/>
</dbReference>
<dbReference type="SUPFAM" id="SSF51621">
    <property type="entry name" value="Phosphoenolpyruvate/pyruvate domain"/>
    <property type="match status" value="1"/>
</dbReference>
<organism evidence="5 6">
    <name type="scientific">Candidatus Desulfovibrio trichonymphae</name>
    <dbReference type="NCBI Taxonomy" id="1725232"/>
    <lineage>
        <taxon>Bacteria</taxon>
        <taxon>Pseudomonadati</taxon>
        <taxon>Thermodesulfobacteriota</taxon>
        <taxon>Desulfovibrionia</taxon>
        <taxon>Desulfovibrionales</taxon>
        <taxon>Desulfovibrionaceae</taxon>
        <taxon>Desulfovibrio</taxon>
    </lineage>
</organism>
<evidence type="ECO:0000256" key="2">
    <source>
        <dbReference type="ARBA" id="ARBA00022723"/>
    </source>
</evidence>
<dbReference type="Proteomes" id="UP000242645">
    <property type="component" value="Chromosome"/>
</dbReference>
<dbReference type="InterPro" id="IPR040442">
    <property type="entry name" value="Pyrv_kinase-like_dom_sf"/>
</dbReference>